<dbReference type="InterPro" id="IPR009438">
    <property type="entry name" value="Phytosulfokine"/>
</dbReference>
<protein>
    <recommendedName>
        <fullName evidence="9">Phytosulfokine</fullName>
    </recommendedName>
    <component>
        <recommendedName>
            <fullName evidence="9">Phytosulfokine-alpha</fullName>
            <shortName evidence="9">PSK-alpha</shortName>
            <shortName evidence="9">Phytosulfokine-a</shortName>
        </recommendedName>
    </component>
    <component>
        <recommendedName>
            <fullName evidence="9">Phytosulfokine-beta</fullName>
            <shortName evidence="9">PSK-beta</shortName>
            <shortName evidence="9">Phytosulfokine-b</shortName>
        </recommendedName>
    </component>
</protein>
<dbReference type="PANTHER" id="PTHR33285:SF55">
    <property type="entry name" value="PHYTOSULFOKINES 3"/>
    <property type="match status" value="1"/>
</dbReference>
<comment type="similarity">
    <text evidence="2 9">Belongs to the phytosulfokine family.</text>
</comment>
<evidence type="ECO:0000256" key="8">
    <source>
        <dbReference type="ARBA" id="ARBA00023030"/>
    </source>
</evidence>
<evidence type="ECO:0000256" key="3">
    <source>
        <dbReference type="ARBA" id="ARBA00022473"/>
    </source>
</evidence>
<comment type="subcellular location">
    <subcellularLocation>
        <location evidence="1 9">Secreted</location>
    </subcellularLocation>
</comment>
<feature type="signal peptide" evidence="9">
    <location>
        <begin position="1"/>
        <end position="20"/>
    </location>
</feature>
<reference evidence="11" key="1">
    <citation type="journal article" date="2018" name="Gigascience">
        <title>Genome assembly of the Pink Ipe (Handroanthus impetiginosus, Bignoniaceae), a highly valued, ecologically keystone Neotropical timber forest tree.</title>
        <authorList>
            <person name="Silva-Junior O.B."/>
            <person name="Grattapaglia D."/>
            <person name="Novaes E."/>
            <person name="Collevatti R.G."/>
        </authorList>
    </citation>
    <scope>NUCLEOTIDE SEQUENCE [LARGE SCALE GENOMIC DNA]</scope>
    <source>
        <strain evidence="11">cv. UFG-1</strain>
    </source>
</reference>
<evidence type="ECO:0000256" key="7">
    <source>
        <dbReference type="ARBA" id="ARBA00022782"/>
    </source>
</evidence>
<dbReference type="PANTHER" id="PTHR33285">
    <property type="entry name" value="PHYTOSULFOKINES 3"/>
    <property type="match status" value="1"/>
</dbReference>
<dbReference type="AlphaFoldDB" id="A0A2G9HHF9"/>
<comment type="function">
    <text evidence="9">Promotes plant cell differentiation, organogenesis and somatic embryogenesis as well as cell proliferation.</text>
</comment>
<keyword evidence="7 9" id="KW-0221">Differentiation</keyword>
<evidence type="ECO:0000256" key="6">
    <source>
        <dbReference type="ARBA" id="ARBA00022729"/>
    </source>
</evidence>
<comment type="PTM">
    <text evidence="9">PSK-alpha is produced by endopeptidase digestion. PSK-beta is produced from PSK-alpha by exopeptidase digestion.</text>
</comment>
<accession>A0A2G9HHF9</accession>
<evidence type="ECO:0000313" key="10">
    <source>
        <dbReference type="EMBL" id="PIN16928.1"/>
    </source>
</evidence>
<feature type="chain" id="PRO_5031602940" description="Phytosulfokine" evidence="9">
    <location>
        <begin position="21"/>
        <end position="76"/>
    </location>
</feature>
<dbReference type="GO" id="GO:0008283">
    <property type="term" value="P:cell population proliferation"/>
    <property type="evidence" value="ECO:0007669"/>
    <property type="project" value="UniProtKB-UniRule"/>
</dbReference>
<evidence type="ECO:0000256" key="1">
    <source>
        <dbReference type="ARBA" id="ARBA00004613"/>
    </source>
</evidence>
<organism evidence="10 11">
    <name type="scientific">Handroanthus impetiginosus</name>
    <dbReference type="NCBI Taxonomy" id="429701"/>
    <lineage>
        <taxon>Eukaryota</taxon>
        <taxon>Viridiplantae</taxon>
        <taxon>Streptophyta</taxon>
        <taxon>Embryophyta</taxon>
        <taxon>Tracheophyta</taxon>
        <taxon>Spermatophyta</taxon>
        <taxon>Magnoliopsida</taxon>
        <taxon>eudicotyledons</taxon>
        <taxon>Gunneridae</taxon>
        <taxon>Pentapetalae</taxon>
        <taxon>asterids</taxon>
        <taxon>lamiids</taxon>
        <taxon>Lamiales</taxon>
        <taxon>Bignoniaceae</taxon>
        <taxon>Crescentiina</taxon>
        <taxon>Tabebuia alliance</taxon>
        <taxon>Handroanthus</taxon>
    </lineage>
</organism>
<dbReference type="GO" id="GO:0008083">
    <property type="term" value="F:growth factor activity"/>
    <property type="evidence" value="ECO:0007669"/>
    <property type="project" value="UniProtKB-UniRule"/>
</dbReference>
<evidence type="ECO:0000256" key="2">
    <source>
        <dbReference type="ARBA" id="ARBA00010781"/>
    </source>
</evidence>
<evidence type="ECO:0000256" key="5">
    <source>
        <dbReference type="ARBA" id="ARBA00022641"/>
    </source>
</evidence>
<keyword evidence="8 9" id="KW-0339">Growth factor</keyword>
<keyword evidence="11" id="KW-1185">Reference proteome</keyword>
<keyword evidence="5 9" id="KW-0765">Sulfation</keyword>
<keyword evidence="3 9" id="KW-0217">Developmental protein</keyword>
<keyword evidence="4 9" id="KW-0964">Secreted</keyword>
<keyword evidence="6 9" id="KW-0732">Signal</keyword>
<comment type="PTM">
    <text evidence="9">Sulfation is important for activity and for the binding to a putative membrane receptor.</text>
</comment>
<proteinExistence type="inferred from homology"/>
<sequence>MSKSTTFFVMALLLFSLCSAARPGPTVPDKVEAKNEVKAEEAQVENKCQGIGEDECLMRRTLDAHLDYIYTQHHKP</sequence>
<dbReference type="Pfam" id="PF06404">
    <property type="entry name" value="PSK"/>
    <property type="match status" value="1"/>
</dbReference>
<evidence type="ECO:0000256" key="4">
    <source>
        <dbReference type="ARBA" id="ARBA00022525"/>
    </source>
</evidence>
<comment type="caution">
    <text evidence="10">The sequence shown here is derived from an EMBL/GenBank/DDBJ whole genome shotgun (WGS) entry which is preliminary data.</text>
</comment>
<evidence type="ECO:0000313" key="11">
    <source>
        <dbReference type="Proteomes" id="UP000231279"/>
    </source>
</evidence>
<gene>
    <name evidence="10" type="ORF">CDL12_10413</name>
</gene>
<dbReference type="GO" id="GO:0005576">
    <property type="term" value="C:extracellular region"/>
    <property type="evidence" value="ECO:0007669"/>
    <property type="project" value="UniProtKB-SubCell"/>
</dbReference>
<evidence type="ECO:0000256" key="9">
    <source>
        <dbReference type="RuleBase" id="RU368031"/>
    </source>
</evidence>
<dbReference type="GO" id="GO:0030154">
    <property type="term" value="P:cell differentiation"/>
    <property type="evidence" value="ECO:0007669"/>
    <property type="project" value="UniProtKB-UniRule"/>
</dbReference>
<dbReference type="EMBL" id="NKXS01001776">
    <property type="protein sequence ID" value="PIN16928.1"/>
    <property type="molecule type" value="Genomic_DNA"/>
</dbReference>
<dbReference type="STRING" id="429701.A0A2G9HHF9"/>
<name>A0A2G9HHF9_9LAMI</name>
<dbReference type="Proteomes" id="UP000231279">
    <property type="component" value="Unassembled WGS sequence"/>
</dbReference>